<dbReference type="SUPFAM" id="SSF56019">
    <property type="entry name" value="The spindle assembly checkpoint protein mad2"/>
    <property type="match status" value="1"/>
</dbReference>
<evidence type="ECO:0000256" key="3">
    <source>
        <dbReference type="ARBA" id="ARBA00022618"/>
    </source>
</evidence>
<protein>
    <recommendedName>
        <fullName evidence="8">HORMA domain-containing protein</fullName>
    </recommendedName>
</protein>
<dbReference type="GO" id="GO:0051301">
    <property type="term" value="P:cell division"/>
    <property type="evidence" value="ECO:0007669"/>
    <property type="project" value="UniProtKB-KW"/>
</dbReference>
<dbReference type="GO" id="GO:0000776">
    <property type="term" value="C:kinetochore"/>
    <property type="evidence" value="ECO:0007669"/>
    <property type="project" value="TreeGrafter"/>
</dbReference>
<evidence type="ECO:0000256" key="2">
    <source>
        <dbReference type="ARBA" id="ARBA00010348"/>
    </source>
</evidence>
<evidence type="ECO:0000256" key="5">
    <source>
        <dbReference type="ARBA" id="ARBA00023242"/>
    </source>
</evidence>
<comment type="caution">
    <text evidence="9">The sequence shown here is derived from an EMBL/GenBank/DDBJ whole genome shotgun (WGS) entry which is preliminary data.</text>
</comment>
<dbReference type="GO" id="GO:0007094">
    <property type="term" value="P:mitotic spindle assembly checkpoint signaling"/>
    <property type="evidence" value="ECO:0007669"/>
    <property type="project" value="TreeGrafter"/>
</dbReference>
<evidence type="ECO:0000313" key="9">
    <source>
        <dbReference type="EMBL" id="CCJ29566.1"/>
    </source>
</evidence>
<keyword evidence="7" id="KW-0175">Coiled coil</keyword>
<dbReference type="InterPro" id="IPR003511">
    <property type="entry name" value="HORMA_dom"/>
</dbReference>
<evidence type="ECO:0000256" key="1">
    <source>
        <dbReference type="ARBA" id="ARBA00004123"/>
    </source>
</evidence>
<feature type="coiled-coil region" evidence="7">
    <location>
        <begin position="38"/>
        <end position="65"/>
    </location>
</feature>
<keyword evidence="4" id="KW-0498">Mitosis</keyword>
<evidence type="ECO:0000256" key="4">
    <source>
        <dbReference type="ARBA" id="ARBA00022776"/>
    </source>
</evidence>
<evidence type="ECO:0000256" key="7">
    <source>
        <dbReference type="SAM" id="Coils"/>
    </source>
</evidence>
<dbReference type="PROSITE" id="PS50815">
    <property type="entry name" value="HORMA"/>
    <property type="match status" value="1"/>
</dbReference>
<dbReference type="Gene3D" id="3.30.900.10">
    <property type="entry name" value="HORMA domain"/>
    <property type="match status" value="1"/>
</dbReference>
<organism evidence="10">
    <name type="scientific">Pneumocystis jirovecii</name>
    <name type="common">Human pneumocystis pneumonia agent</name>
    <dbReference type="NCBI Taxonomy" id="42068"/>
    <lineage>
        <taxon>Eukaryota</taxon>
        <taxon>Fungi</taxon>
        <taxon>Dikarya</taxon>
        <taxon>Ascomycota</taxon>
        <taxon>Taphrinomycotina</taxon>
        <taxon>Pneumocystomycetes</taxon>
        <taxon>Pneumocystaceae</taxon>
        <taxon>Pneumocystis</taxon>
    </lineage>
</organism>
<keyword evidence="5" id="KW-0539">Nucleus</keyword>
<proteinExistence type="inferred from homology"/>
<dbReference type="STRING" id="1209962.L0PAZ2"/>
<dbReference type="InterPro" id="IPR045091">
    <property type="entry name" value="Mad2-like"/>
</dbReference>
<dbReference type="PANTHER" id="PTHR11842:SF11">
    <property type="entry name" value="MITOTIC SPINDLE ASSEMBLY CHECKPOINT PROTEIN MAD2A"/>
    <property type="match status" value="1"/>
</dbReference>
<dbReference type="Pfam" id="PF02301">
    <property type="entry name" value="HORMA"/>
    <property type="match status" value="1"/>
</dbReference>
<name>L0PAZ2_PNEJI</name>
<gene>
    <name evidence="9" type="ORF">PNEJI1_002082</name>
</gene>
<dbReference type="EMBL" id="CAKM01000197">
    <property type="protein sequence ID" value="CCJ29566.1"/>
    <property type="molecule type" value="Genomic_DNA"/>
</dbReference>
<evidence type="ECO:0000313" key="10">
    <source>
        <dbReference type="Proteomes" id="UP000010422"/>
    </source>
</evidence>
<dbReference type="AlphaFoldDB" id="L0PAZ2"/>
<dbReference type="InterPro" id="IPR036570">
    <property type="entry name" value="HORMA_dom_sf"/>
</dbReference>
<evidence type="ECO:0000256" key="6">
    <source>
        <dbReference type="ARBA" id="ARBA00023306"/>
    </source>
</evidence>
<dbReference type="InParanoid" id="L0PAZ2"/>
<comment type="subcellular location">
    <subcellularLocation>
        <location evidence="1">Nucleus</location>
    </subcellularLocation>
</comment>
<comment type="similarity">
    <text evidence="2">Belongs to the MAD2 family.</text>
</comment>
<keyword evidence="6" id="KW-0131">Cell cycle</keyword>
<sequence>MVLLIDDFYGKLKGLTKGLDYRVIGKYGNDKNKKNVLIYGHNDNNENKENKLANEKNNIATEKSEKEIHTEIQAIIRQITASVTFLPQLEGQCTFNVLVYTDYSSEVPEEWGDSDAHEVDNAEQIKLRSFSTDLHKVDLQVAYKLADD</sequence>
<keyword evidence="3" id="KW-0132">Cell division</keyword>
<accession>L0PAZ2</accession>
<dbReference type="GO" id="GO:0005737">
    <property type="term" value="C:cytoplasm"/>
    <property type="evidence" value="ECO:0007669"/>
    <property type="project" value="TreeGrafter"/>
</dbReference>
<evidence type="ECO:0000259" key="8">
    <source>
        <dbReference type="PROSITE" id="PS50815"/>
    </source>
</evidence>
<feature type="domain" description="HORMA" evidence="8">
    <location>
        <begin position="1"/>
        <end position="141"/>
    </location>
</feature>
<dbReference type="Proteomes" id="UP000010422">
    <property type="component" value="Unassembled WGS sequence"/>
</dbReference>
<reference evidence="9 10" key="1">
    <citation type="journal article" date="2012" name="MBio">
        <title>De novo assembly of the Pneumocystis jirovecii genome from a single bronchoalveolar lavage fluid specimen from a patient.</title>
        <authorList>
            <person name="Cisse O.H."/>
            <person name="Pagni M."/>
            <person name="Hauser P.M."/>
        </authorList>
    </citation>
    <scope>NUCLEOTIDE SEQUENCE [LARGE SCALE GENOMIC DNA]</scope>
    <source>
        <strain evidence="9 10">SE8</strain>
    </source>
</reference>
<dbReference type="GO" id="GO:0005654">
    <property type="term" value="C:nucleoplasm"/>
    <property type="evidence" value="ECO:0007669"/>
    <property type="project" value="TreeGrafter"/>
</dbReference>
<dbReference type="PANTHER" id="PTHR11842">
    <property type="entry name" value="MITOTIC SPINDLE ASSEMBLY CHECKPOINT PROTEIN MAD2"/>
    <property type="match status" value="1"/>
</dbReference>
<dbReference type="VEuPathDB" id="FungiDB:PNEJI1_002082"/>